<organism evidence="1 2">
    <name type="scientific">Camellia lanceoleosa</name>
    <dbReference type="NCBI Taxonomy" id="1840588"/>
    <lineage>
        <taxon>Eukaryota</taxon>
        <taxon>Viridiplantae</taxon>
        <taxon>Streptophyta</taxon>
        <taxon>Embryophyta</taxon>
        <taxon>Tracheophyta</taxon>
        <taxon>Spermatophyta</taxon>
        <taxon>Magnoliopsida</taxon>
        <taxon>eudicotyledons</taxon>
        <taxon>Gunneridae</taxon>
        <taxon>Pentapetalae</taxon>
        <taxon>asterids</taxon>
        <taxon>Ericales</taxon>
        <taxon>Theaceae</taxon>
        <taxon>Camellia</taxon>
    </lineage>
</organism>
<dbReference type="EMBL" id="CM045769">
    <property type="protein sequence ID" value="KAI7994275.1"/>
    <property type="molecule type" value="Genomic_DNA"/>
</dbReference>
<evidence type="ECO:0000313" key="2">
    <source>
        <dbReference type="Proteomes" id="UP001060215"/>
    </source>
</evidence>
<comment type="caution">
    <text evidence="1">The sequence shown here is derived from an EMBL/GenBank/DDBJ whole genome shotgun (WGS) entry which is preliminary data.</text>
</comment>
<accession>A0ACC0G021</accession>
<dbReference type="Proteomes" id="UP001060215">
    <property type="component" value="Chromosome 12"/>
</dbReference>
<proteinExistence type="predicted"/>
<gene>
    <name evidence="1" type="ORF">LOK49_LG11G02280</name>
</gene>
<sequence>MAMLHPCMKAPEEGVPDPGEEATGVWAIEGLGEGLDCGEVGGDSGAAGAGGDELMDGPGLKLVEGPGLWLMVGGEDVGGDIIGGDDMALGVGAIVVVGAGDEAIGGGGVVVGVGDEAIGGGGVVVGVGDEAIGGGVVTMVGGGAATVVGDGAGD</sequence>
<reference evidence="1 2" key="1">
    <citation type="journal article" date="2022" name="Plant J.">
        <title>Chromosome-level genome of Camellia lanceoleosa provides a valuable resource for understanding genome evolution and self-incompatibility.</title>
        <authorList>
            <person name="Gong W."/>
            <person name="Xiao S."/>
            <person name="Wang L."/>
            <person name="Liao Z."/>
            <person name="Chang Y."/>
            <person name="Mo W."/>
            <person name="Hu G."/>
            <person name="Li W."/>
            <person name="Zhao G."/>
            <person name="Zhu H."/>
            <person name="Hu X."/>
            <person name="Ji K."/>
            <person name="Xiang X."/>
            <person name="Song Q."/>
            <person name="Yuan D."/>
            <person name="Jin S."/>
            <person name="Zhang L."/>
        </authorList>
    </citation>
    <scope>NUCLEOTIDE SEQUENCE [LARGE SCALE GENOMIC DNA]</scope>
    <source>
        <strain evidence="1">SQ_2022a</strain>
    </source>
</reference>
<evidence type="ECO:0000313" key="1">
    <source>
        <dbReference type="EMBL" id="KAI7994275.1"/>
    </source>
</evidence>
<keyword evidence="2" id="KW-1185">Reference proteome</keyword>
<protein>
    <submittedName>
        <fullName evidence="1">Uncharacterized protein</fullName>
    </submittedName>
</protein>
<name>A0ACC0G021_9ERIC</name>